<sequence length="669" mass="73652">MSDRLFCDRRDAGRALAGLLDHHRGRPDLLVLALPRGGAPVAYEVARALGADLDVFVVRKLGVPGQEDLAMGAIAGDGVIALNDDVIRGLAIPPEVVEHVAGWERREIARWERRFRQDRPAQRVEGREVIVVDDGLATGAAMAATIKVLRRLRPARVVVAVPACSAATYEELRTQADEVVVATTPSSFFVVDPSYWGFIEVTLEDVHDLLRASATSAQAKTVGQSPGDVAAIRAEAVPVGNDAPPPEVLFDLVGDARFVLIGGASHGTHEFYAARAALTRRLIEERDFRAVAVQADWPDAYRVNRYVLGRGRDATADEALGDFQRFPAWMWRNVVVLDFVNWLREHNDGVMTGLAGQTGFYGLDVHGAHRSMQQIVAALAESDPAAAARAREGYACFDHLGPEDRPYGFSPACGAEAGGEETLIARLVDLRRGAMSSAREEGPLPEDELFYAQLNAAAMQNADEHYRSLLCGRISAWNHRDRHMTDTLDALAEHLGRRHGAPAKIVIWCHDAHAGDARATEASCRGEVNLGMLVRERHGGDCRSIGMTTYTGTVTAADEWGGRPDRKWLRPALSDSVEELFHEVGEKRFLTWFAAAPRSADVLRSARLQRMIAAVYRPRSERRCHYFRARLCDEFDAVLHIDETRAVEPLDRTPRWDLGQLPRTYPPGG</sequence>
<evidence type="ECO:0000259" key="1">
    <source>
        <dbReference type="Pfam" id="PF00156"/>
    </source>
</evidence>
<dbReference type="SUPFAM" id="SSF53271">
    <property type="entry name" value="PRTase-like"/>
    <property type="match status" value="1"/>
</dbReference>
<dbReference type="InterPro" id="IPR007815">
    <property type="entry name" value="Emycin_Estase"/>
</dbReference>
<dbReference type="InterPro" id="IPR029057">
    <property type="entry name" value="PRTase-like"/>
</dbReference>
<dbReference type="RefSeq" id="WP_380839627.1">
    <property type="nucleotide sequence ID" value="NZ_JBHSFP010000005.1"/>
</dbReference>
<evidence type="ECO:0000313" key="3">
    <source>
        <dbReference type="Proteomes" id="UP001596004"/>
    </source>
</evidence>
<dbReference type="InterPro" id="IPR000836">
    <property type="entry name" value="PRTase_dom"/>
</dbReference>
<accession>A0ABV9CE09</accession>
<name>A0ABV9CE09_9ACTN</name>
<dbReference type="Gene3D" id="3.40.50.2020">
    <property type="match status" value="1"/>
</dbReference>
<feature type="domain" description="Phosphoribosyltransferase" evidence="1">
    <location>
        <begin position="13"/>
        <end position="192"/>
    </location>
</feature>
<dbReference type="PANTHER" id="PTHR31299:SF0">
    <property type="entry name" value="ESTERASE, PUTATIVE (AFU_ORTHOLOGUE AFUA_1G05850)-RELATED"/>
    <property type="match status" value="1"/>
</dbReference>
<proteinExistence type="predicted"/>
<keyword evidence="3" id="KW-1185">Reference proteome</keyword>
<reference evidence="3" key="1">
    <citation type="journal article" date="2019" name="Int. J. Syst. Evol. Microbiol.">
        <title>The Global Catalogue of Microorganisms (GCM) 10K type strain sequencing project: providing services to taxonomists for standard genome sequencing and annotation.</title>
        <authorList>
            <consortium name="The Broad Institute Genomics Platform"/>
            <consortium name="The Broad Institute Genome Sequencing Center for Infectious Disease"/>
            <person name="Wu L."/>
            <person name="Ma J."/>
        </authorList>
    </citation>
    <scope>NUCLEOTIDE SEQUENCE [LARGE SCALE GENOMIC DNA]</scope>
    <source>
        <strain evidence="3">CGMCC 4.7132</strain>
    </source>
</reference>
<dbReference type="Pfam" id="PF05139">
    <property type="entry name" value="Erythro_esteras"/>
    <property type="match status" value="1"/>
</dbReference>
<gene>
    <name evidence="2" type="ORF">ACFO60_10580</name>
</gene>
<protein>
    <submittedName>
        <fullName evidence="2">Erythromycin esterase family protein</fullName>
    </submittedName>
</protein>
<dbReference type="PANTHER" id="PTHR31299">
    <property type="entry name" value="ESTERASE, PUTATIVE (AFU_ORTHOLOGUE AFUA_1G05850)-RELATED"/>
    <property type="match status" value="1"/>
</dbReference>
<organism evidence="2 3">
    <name type="scientific">Sphaerisporangium dianthi</name>
    <dbReference type="NCBI Taxonomy" id="1436120"/>
    <lineage>
        <taxon>Bacteria</taxon>
        <taxon>Bacillati</taxon>
        <taxon>Actinomycetota</taxon>
        <taxon>Actinomycetes</taxon>
        <taxon>Streptosporangiales</taxon>
        <taxon>Streptosporangiaceae</taxon>
        <taxon>Sphaerisporangium</taxon>
    </lineage>
</organism>
<dbReference type="Gene3D" id="3.30.1310.20">
    <property type="entry name" value="PRTase-like"/>
    <property type="match status" value="1"/>
</dbReference>
<comment type="caution">
    <text evidence="2">The sequence shown here is derived from an EMBL/GenBank/DDBJ whole genome shotgun (WGS) entry which is preliminary data.</text>
</comment>
<dbReference type="Gene3D" id="3.30.1870.10">
    <property type="entry name" value="EreA-like, domain 2"/>
    <property type="match status" value="1"/>
</dbReference>
<dbReference type="CDD" id="cd06223">
    <property type="entry name" value="PRTases_typeI"/>
    <property type="match status" value="1"/>
</dbReference>
<dbReference type="CDD" id="cd14728">
    <property type="entry name" value="Ere-like"/>
    <property type="match status" value="1"/>
</dbReference>
<dbReference type="Gene3D" id="3.40.1660.10">
    <property type="entry name" value="EreA-like (biosynthetic domain)"/>
    <property type="match status" value="1"/>
</dbReference>
<evidence type="ECO:0000313" key="2">
    <source>
        <dbReference type="EMBL" id="MFC4531208.1"/>
    </source>
</evidence>
<dbReference type="EMBL" id="JBHSFP010000005">
    <property type="protein sequence ID" value="MFC4531208.1"/>
    <property type="molecule type" value="Genomic_DNA"/>
</dbReference>
<dbReference type="Proteomes" id="UP001596004">
    <property type="component" value="Unassembled WGS sequence"/>
</dbReference>
<dbReference type="InterPro" id="IPR052036">
    <property type="entry name" value="Hydrolase/PRTase-associated"/>
</dbReference>
<dbReference type="Pfam" id="PF00156">
    <property type="entry name" value="Pribosyltran"/>
    <property type="match status" value="1"/>
</dbReference>
<dbReference type="SUPFAM" id="SSF159501">
    <property type="entry name" value="EreA/ChaN-like"/>
    <property type="match status" value="1"/>
</dbReference>